<proteinExistence type="inferred from homology"/>
<dbReference type="GO" id="GO:0005384">
    <property type="term" value="F:manganese ion transmembrane transporter activity"/>
    <property type="evidence" value="ECO:0007669"/>
    <property type="project" value="InterPro"/>
</dbReference>
<keyword evidence="8" id="KW-1185">Reference proteome</keyword>
<comment type="caution">
    <text evidence="7">The sequence shown here is derived from an EMBL/GenBank/DDBJ whole genome shotgun (WGS) entry which is preliminary data.</text>
</comment>
<gene>
    <name evidence="7" type="ORF">BB561_004964</name>
</gene>
<dbReference type="InterPro" id="IPR008217">
    <property type="entry name" value="Ccc1_fam"/>
</dbReference>
<evidence type="ECO:0000256" key="6">
    <source>
        <dbReference type="SAM" id="Phobius"/>
    </source>
</evidence>
<dbReference type="AlphaFoldDB" id="A0A2T9YD16"/>
<protein>
    <submittedName>
        <fullName evidence="7">Uncharacterized protein</fullName>
    </submittedName>
</protein>
<feature type="transmembrane region" description="Helical" evidence="6">
    <location>
        <begin position="241"/>
        <end position="259"/>
    </location>
</feature>
<comment type="similarity">
    <text evidence="2">Belongs to the CCC1 family.</text>
</comment>
<keyword evidence="5 6" id="KW-0472">Membrane</keyword>
<evidence type="ECO:0000256" key="3">
    <source>
        <dbReference type="ARBA" id="ARBA00022692"/>
    </source>
</evidence>
<organism evidence="7 8">
    <name type="scientific">Smittium simulii</name>
    <dbReference type="NCBI Taxonomy" id="133385"/>
    <lineage>
        <taxon>Eukaryota</taxon>
        <taxon>Fungi</taxon>
        <taxon>Fungi incertae sedis</taxon>
        <taxon>Zoopagomycota</taxon>
        <taxon>Kickxellomycotina</taxon>
        <taxon>Harpellomycetes</taxon>
        <taxon>Harpellales</taxon>
        <taxon>Legeriomycetaceae</taxon>
        <taxon>Smittium</taxon>
    </lineage>
</organism>
<evidence type="ECO:0000313" key="7">
    <source>
        <dbReference type="EMBL" id="PVU90247.1"/>
    </source>
</evidence>
<keyword evidence="3 6" id="KW-0812">Transmembrane</keyword>
<dbReference type="Proteomes" id="UP000245383">
    <property type="component" value="Unassembled WGS sequence"/>
</dbReference>
<dbReference type="GO" id="GO:0030026">
    <property type="term" value="P:intracellular manganese ion homeostasis"/>
    <property type="evidence" value="ECO:0007669"/>
    <property type="project" value="InterPro"/>
</dbReference>
<name>A0A2T9YD16_9FUNG</name>
<evidence type="ECO:0000256" key="1">
    <source>
        <dbReference type="ARBA" id="ARBA00004127"/>
    </source>
</evidence>
<dbReference type="CDD" id="cd02435">
    <property type="entry name" value="CCC1"/>
    <property type="match status" value="1"/>
</dbReference>
<keyword evidence="4 6" id="KW-1133">Transmembrane helix</keyword>
<dbReference type="STRING" id="133385.A0A2T9YD16"/>
<dbReference type="OrthoDB" id="73465at2759"/>
<dbReference type="Pfam" id="PF01988">
    <property type="entry name" value="VIT1"/>
    <property type="match status" value="1"/>
</dbReference>
<comment type="subcellular location">
    <subcellularLocation>
        <location evidence="1">Endomembrane system</location>
        <topology evidence="1">Multi-pass membrane protein</topology>
    </subcellularLocation>
</comment>
<evidence type="ECO:0000313" key="8">
    <source>
        <dbReference type="Proteomes" id="UP000245383"/>
    </source>
</evidence>
<accession>A0A2T9YD16</accession>
<dbReference type="GO" id="GO:0012505">
    <property type="term" value="C:endomembrane system"/>
    <property type="evidence" value="ECO:0007669"/>
    <property type="project" value="UniProtKB-SubCell"/>
</dbReference>
<evidence type="ECO:0000256" key="2">
    <source>
        <dbReference type="ARBA" id="ARBA00007049"/>
    </source>
</evidence>
<feature type="transmembrane region" description="Helical" evidence="6">
    <location>
        <begin position="209"/>
        <end position="229"/>
    </location>
</feature>
<sequence length="264" mass="29046">MPTESTLLITPEFSRTDSSQYSSTIEINTKPNNKPSNHSEKHLLNTQVLRDAIIGLADGLTVPFALAAGLVNLGDSKIVIIAGFAELIAGSISMGLGGYLATESEVEHYDAEKEREQYEVLEYPEAEEQEIVTIFEPYGVTKDDLKYVLDKLKKNPIAYVDFMMKFELNMERPDSSKAWISAATIGISYFVGGIIPLLPYLFFDSTYDGLFVSSILTLFTLFIFGIFRAHFIGLKGVLKSALHTMMIGSIAAGASYFIVKLVGA</sequence>
<feature type="transmembrane region" description="Helical" evidence="6">
    <location>
        <begin position="178"/>
        <end position="203"/>
    </location>
</feature>
<dbReference type="PANTHER" id="PTHR31851">
    <property type="entry name" value="FE(2+)/MN(2+) TRANSPORTER PCL1"/>
    <property type="match status" value="1"/>
</dbReference>
<dbReference type="EMBL" id="MBFR01000268">
    <property type="protein sequence ID" value="PVU90247.1"/>
    <property type="molecule type" value="Genomic_DNA"/>
</dbReference>
<reference evidence="7 8" key="1">
    <citation type="journal article" date="2018" name="MBio">
        <title>Comparative Genomics Reveals the Core Gene Toolbox for the Fungus-Insect Symbiosis.</title>
        <authorList>
            <person name="Wang Y."/>
            <person name="Stata M."/>
            <person name="Wang W."/>
            <person name="Stajich J.E."/>
            <person name="White M.M."/>
            <person name="Moncalvo J.M."/>
        </authorList>
    </citation>
    <scope>NUCLEOTIDE SEQUENCE [LARGE SCALE GENOMIC DNA]</scope>
    <source>
        <strain evidence="7 8">SWE-8-4</strain>
    </source>
</reference>
<evidence type="ECO:0000256" key="5">
    <source>
        <dbReference type="ARBA" id="ARBA00023136"/>
    </source>
</evidence>
<evidence type="ECO:0000256" key="4">
    <source>
        <dbReference type="ARBA" id="ARBA00022989"/>
    </source>
</evidence>